<accession>A0A9E7N610</accession>
<protein>
    <submittedName>
        <fullName evidence="1">Uncharacterized protein</fullName>
    </submittedName>
</protein>
<reference evidence="1" key="1">
    <citation type="submission" date="2022-05" db="EMBL/GenBank/DDBJ databases">
        <authorList>
            <person name="Friedrich I."/>
            <person name="Poehlein A."/>
            <person name="Schneider D."/>
            <person name="Hertel R."/>
            <person name="Daniel R."/>
        </authorList>
    </citation>
    <scope>NUCLEOTIDE SEQUENCE</scope>
</reference>
<sequence>MNIPVARIYEIEHEGITYLVTQRTITQRIARITKQVKTIDGARTYKVLDPERGAERNALTLARPVIQALIARINAGEGVVKEDRYT</sequence>
<gene>
    <name evidence="1" type="ORF">BAJUN_00850</name>
</gene>
<organism evidence="1 2">
    <name type="scientific">Brevundimonas phage vB_BgoS-Bajun</name>
    <dbReference type="NCBI Taxonomy" id="2948594"/>
    <lineage>
        <taxon>Viruses</taxon>
        <taxon>Duplodnaviria</taxon>
        <taxon>Heunggongvirae</taxon>
        <taxon>Uroviricota</taxon>
        <taxon>Caudoviricetes</taxon>
        <taxon>Dolichocephalovirinae</taxon>
    </lineage>
</organism>
<name>A0A9E7N610_9CAUD</name>
<keyword evidence="2" id="KW-1185">Reference proteome</keyword>
<dbReference type="EMBL" id="ON529858">
    <property type="protein sequence ID" value="UTC29715.1"/>
    <property type="molecule type" value="Genomic_DNA"/>
</dbReference>
<proteinExistence type="predicted"/>
<dbReference type="Proteomes" id="UP001057427">
    <property type="component" value="Segment"/>
</dbReference>
<evidence type="ECO:0000313" key="2">
    <source>
        <dbReference type="Proteomes" id="UP001057427"/>
    </source>
</evidence>
<evidence type="ECO:0000313" key="1">
    <source>
        <dbReference type="EMBL" id="UTC29715.1"/>
    </source>
</evidence>